<protein>
    <recommendedName>
        <fullName evidence="1">Integrase catalytic domain-containing protein</fullName>
    </recommendedName>
</protein>
<organism evidence="2 3">
    <name type="scientific">candidate division WOR-1 bacterium RIFCSPLOWO2_12_FULL_45_9</name>
    <dbReference type="NCBI Taxonomy" id="1802568"/>
    <lineage>
        <taxon>Bacteria</taxon>
        <taxon>Bacillati</taxon>
        <taxon>Saganbacteria</taxon>
    </lineage>
</organism>
<dbReference type="AlphaFoldDB" id="A0A1F4RMA9"/>
<evidence type="ECO:0000313" key="3">
    <source>
        <dbReference type="Proteomes" id="UP000179095"/>
    </source>
</evidence>
<feature type="domain" description="Integrase catalytic" evidence="1">
    <location>
        <begin position="154"/>
        <end position="329"/>
    </location>
</feature>
<dbReference type="InterPro" id="IPR012337">
    <property type="entry name" value="RNaseH-like_sf"/>
</dbReference>
<reference evidence="2 3" key="1">
    <citation type="journal article" date="2016" name="Nat. Commun.">
        <title>Thousands of microbial genomes shed light on interconnected biogeochemical processes in an aquifer system.</title>
        <authorList>
            <person name="Anantharaman K."/>
            <person name="Brown C.T."/>
            <person name="Hug L.A."/>
            <person name="Sharon I."/>
            <person name="Castelle C.J."/>
            <person name="Probst A.J."/>
            <person name="Thomas B.C."/>
            <person name="Singh A."/>
            <person name="Wilkins M.J."/>
            <person name="Karaoz U."/>
            <person name="Brodie E.L."/>
            <person name="Williams K.H."/>
            <person name="Hubbard S.S."/>
            <person name="Banfield J.F."/>
        </authorList>
    </citation>
    <scope>NUCLEOTIDE SEQUENCE [LARGE SCALE GENOMIC DNA]</scope>
</reference>
<dbReference type="Proteomes" id="UP000179095">
    <property type="component" value="Unassembled WGS sequence"/>
</dbReference>
<dbReference type="PROSITE" id="PS50994">
    <property type="entry name" value="INTEGRASE"/>
    <property type="match status" value="1"/>
</dbReference>
<dbReference type="STRING" id="1802568.A3F86_02760"/>
<accession>A0A1F4RMA9</accession>
<evidence type="ECO:0000313" key="2">
    <source>
        <dbReference type="EMBL" id="OGC09266.1"/>
    </source>
</evidence>
<dbReference type="Gene3D" id="3.30.420.10">
    <property type="entry name" value="Ribonuclease H-like superfamily/Ribonuclease H"/>
    <property type="match status" value="1"/>
</dbReference>
<dbReference type="SUPFAM" id="SSF53098">
    <property type="entry name" value="Ribonuclease H-like"/>
    <property type="match status" value="1"/>
</dbReference>
<name>A0A1F4RMA9_UNCSA</name>
<dbReference type="InterPro" id="IPR001584">
    <property type="entry name" value="Integrase_cat-core"/>
</dbReference>
<dbReference type="GO" id="GO:0015074">
    <property type="term" value="P:DNA integration"/>
    <property type="evidence" value="ECO:0007669"/>
    <property type="project" value="InterPro"/>
</dbReference>
<sequence length="425" mass="49365">MEIKFKMEYFKSIYDRYQHASRPLKEKILDEFCKVCKYHRKYAIHKLNGPPLEDRCQALRLAGIKRRRPKIYSQQAINILMKVWEAAGYVCGVRLKALLPLWLPWIEKHFCLTPELKKQLLKISARQIDRRLKPYKFKDKKCLYGGTKPGSLLKHHIPIKTNHWDVKTPGFTEVDTVSHSGNNADGLFAYSVNQTDILTGWVETRAVLGKGENGIIASLEEMEGDFPFSILGIDSDNGSEFINHPLYKRCQQKNIQFTRGRPYKKDDNAHIEQKNWTHVRKLMGWNRYDTLTSVNAMNDLYKNELRLFMNLFLPSMKLIVKERVGSRRKRKYDDPKTPLDRVIESDKGQPHKIEQLKTLRKQLDPFRLSAAIEKKLEAIAKKANHRQSPKSIPAAETGQNSELNCIEASVMREISQILSLEVQYA</sequence>
<dbReference type="EMBL" id="METQ01000033">
    <property type="protein sequence ID" value="OGC09266.1"/>
    <property type="molecule type" value="Genomic_DNA"/>
</dbReference>
<dbReference type="InterPro" id="IPR036397">
    <property type="entry name" value="RNaseH_sf"/>
</dbReference>
<evidence type="ECO:0000259" key="1">
    <source>
        <dbReference type="PROSITE" id="PS50994"/>
    </source>
</evidence>
<proteinExistence type="predicted"/>
<gene>
    <name evidence="2" type="ORF">A3F86_02760</name>
</gene>
<comment type="caution">
    <text evidence="2">The sequence shown here is derived from an EMBL/GenBank/DDBJ whole genome shotgun (WGS) entry which is preliminary data.</text>
</comment>
<dbReference type="GO" id="GO:0003676">
    <property type="term" value="F:nucleic acid binding"/>
    <property type="evidence" value="ECO:0007669"/>
    <property type="project" value="InterPro"/>
</dbReference>